<dbReference type="InterPro" id="IPR003594">
    <property type="entry name" value="HATPase_dom"/>
</dbReference>
<dbReference type="PROSITE" id="PS50109">
    <property type="entry name" value="HIS_KIN"/>
    <property type="match status" value="1"/>
</dbReference>
<dbReference type="PANTHER" id="PTHR42878:SF15">
    <property type="entry name" value="BACTERIOPHYTOCHROME"/>
    <property type="match status" value="1"/>
</dbReference>
<dbReference type="EMBL" id="CP014263">
    <property type="protein sequence ID" value="AQG80355.1"/>
    <property type="molecule type" value="Genomic_DNA"/>
</dbReference>
<proteinExistence type="predicted"/>
<dbReference type="Gene3D" id="1.10.287.130">
    <property type="match status" value="1"/>
</dbReference>
<name>A0A1P9WY96_9BACT</name>
<sequence length="539" mass="60677">MNLPDIRLGSEQSRPISSPPPNETQSPTAWQQVLAHAVDGLVGLIAVRENNDPAGNIIDFRYDFINEVALRDTFRRNPANRHDIRSRLLTEFFPSIRESPIWQTYVNVVETKQASRVEQHYNLDERDIWVIQSAAPYGTDGLLLSYAETSDLHHAARRLARQTNLLNGVLNTSPNAIVVFETVRNERNQAVDFRVALANPMFETLTGRDSAYFLNLSINEIYPIGPNRLQRLRDLLETGHLIHFDEFMPAISRWLDITLTRLNDGFVATIQDVTTEKQVRQQLEATVHELHRSNQNLEQFAYVASHDLQEPLRKIVSFGDVLNDQFADSMSESAADLIRRMQRSAGRMRSLVQDLLTYARLSGHADSFGLIDLNSLVVSVIDDLEFTIHDRRAIIEVETLPAVWGDAALLRQLIQNLLSNALKFHPPKRDASTVVPRVVVRGCVAAEDALPAELANTDASQAGRRYAMIEVEDNGIGFDEKYLDRIFTIFQQLHGRMDYGGTGMGLAICKKVIDIHKGHISATSKMGSGATFVLYLPMQ</sequence>
<keyword evidence="5" id="KW-0418">Kinase</keyword>
<dbReference type="STRING" id="1178516.AWR27_14115"/>
<dbReference type="InterPro" id="IPR005467">
    <property type="entry name" value="His_kinase_dom"/>
</dbReference>
<dbReference type="SMART" id="SM00387">
    <property type="entry name" value="HATPase_c"/>
    <property type="match status" value="1"/>
</dbReference>
<protein>
    <recommendedName>
        <fullName evidence="2">histidine kinase</fullName>
        <ecNumber evidence="2">2.7.13.3</ecNumber>
    </recommendedName>
</protein>
<dbReference type="GO" id="GO:0030295">
    <property type="term" value="F:protein kinase activator activity"/>
    <property type="evidence" value="ECO:0007669"/>
    <property type="project" value="TreeGrafter"/>
</dbReference>
<dbReference type="Pfam" id="PF00512">
    <property type="entry name" value="HisKA"/>
    <property type="match status" value="1"/>
</dbReference>
<dbReference type="GO" id="GO:0007234">
    <property type="term" value="P:osmosensory signaling via phosphorelay pathway"/>
    <property type="evidence" value="ECO:0007669"/>
    <property type="project" value="TreeGrafter"/>
</dbReference>
<gene>
    <name evidence="8" type="ORF">AWR27_14115</name>
</gene>
<evidence type="ECO:0000256" key="2">
    <source>
        <dbReference type="ARBA" id="ARBA00012438"/>
    </source>
</evidence>
<dbReference type="SUPFAM" id="SSF47384">
    <property type="entry name" value="Homodimeric domain of signal transducing histidine kinase"/>
    <property type="match status" value="1"/>
</dbReference>
<feature type="region of interest" description="Disordered" evidence="6">
    <location>
        <begin position="1"/>
        <end position="28"/>
    </location>
</feature>
<evidence type="ECO:0000256" key="4">
    <source>
        <dbReference type="ARBA" id="ARBA00022679"/>
    </source>
</evidence>
<dbReference type="InterPro" id="IPR035965">
    <property type="entry name" value="PAS-like_dom_sf"/>
</dbReference>
<dbReference type="CDD" id="cd00082">
    <property type="entry name" value="HisKA"/>
    <property type="match status" value="1"/>
</dbReference>
<feature type="domain" description="Histidine kinase" evidence="7">
    <location>
        <begin position="303"/>
        <end position="539"/>
    </location>
</feature>
<dbReference type="InterPro" id="IPR003661">
    <property type="entry name" value="HisK_dim/P_dom"/>
</dbReference>
<evidence type="ECO:0000256" key="6">
    <source>
        <dbReference type="SAM" id="MobiDB-lite"/>
    </source>
</evidence>
<dbReference type="GO" id="GO:0000156">
    <property type="term" value="F:phosphorelay response regulator activity"/>
    <property type="evidence" value="ECO:0007669"/>
    <property type="project" value="TreeGrafter"/>
</dbReference>
<dbReference type="RefSeq" id="WP_077131782.1">
    <property type="nucleotide sequence ID" value="NZ_CP014263.1"/>
</dbReference>
<dbReference type="GO" id="GO:0000155">
    <property type="term" value="F:phosphorelay sensor kinase activity"/>
    <property type="evidence" value="ECO:0007669"/>
    <property type="project" value="InterPro"/>
</dbReference>
<accession>A0A1P9WY96</accession>
<dbReference type="Proteomes" id="UP000187941">
    <property type="component" value="Chromosome"/>
</dbReference>
<dbReference type="PANTHER" id="PTHR42878">
    <property type="entry name" value="TWO-COMPONENT HISTIDINE KINASE"/>
    <property type="match status" value="1"/>
</dbReference>
<evidence type="ECO:0000259" key="7">
    <source>
        <dbReference type="PROSITE" id="PS50109"/>
    </source>
</evidence>
<comment type="catalytic activity">
    <reaction evidence="1">
        <text>ATP + protein L-histidine = ADP + protein N-phospho-L-histidine.</text>
        <dbReference type="EC" id="2.7.13.3"/>
    </reaction>
</comment>
<dbReference type="InterPro" id="IPR036097">
    <property type="entry name" value="HisK_dim/P_sf"/>
</dbReference>
<dbReference type="Pfam" id="PF02518">
    <property type="entry name" value="HATPase_c"/>
    <property type="match status" value="1"/>
</dbReference>
<keyword evidence="9" id="KW-1185">Reference proteome</keyword>
<dbReference type="KEGG" id="smon:AWR27_14115"/>
<dbReference type="EC" id="2.7.13.3" evidence="2"/>
<dbReference type="Gene3D" id="3.30.565.10">
    <property type="entry name" value="Histidine kinase-like ATPase, C-terminal domain"/>
    <property type="match status" value="1"/>
</dbReference>
<dbReference type="OrthoDB" id="927680at2"/>
<evidence type="ECO:0000256" key="3">
    <source>
        <dbReference type="ARBA" id="ARBA00022553"/>
    </source>
</evidence>
<evidence type="ECO:0000313" key="9">
    <source>
        <dbReference type="Proteomes" id="UP000187941"/>
    </source>
</evidence>
<dbReference type="SUPFAM" id="SSF55874">
    <property type="entry name" value="ATPase domain of HSP90 chaperone/DNA topoisomerase II/histidine kinase"/>
    <property type="match status" value="1"/>
</dbReference>
<evidence type="ECO:0000256" key="5">
    <source>
        <dbReference type="ARBA" id="ARBA00022777"/>
    </source>
</evidence>
<dbReference type="Gene3D" id="3.30.450.20">
    <property type="entry name" value="PAS domain"/>
    <property type="match status" value="1"/>
</dbReference>
<organism evidence="8 9">
    <name type="scientific">Spirosoma montaniterrae</name>
    <dbReference type="NCBI Taxonomy" id="1178516"/>
    <lineage>
        <taxon>Bacteria</taxon>
        <taxon>Pseudomonadati</taxon>
        <taxon>Bacteroidota</taxon>
        <taxon>Cytophagia</taxon>
        <taxon>Cytophagales</taxon>
        <taxon>Cytophagaceae</taxon>
        <taxon>Spirosoma</taxon>
    </lineage>
</organism>
<keyword evidence="4" id="KW-0808">Transferase</keyword>
<dbReference type="AlphaFoldDB" id="A0A1P9WY96"/>
<dbReference type="InterPro" id="IPR050351">
    <property type="entry name" value="BphY/WalK/GraS-like"/>
</dbReference>
<keyword evidence="3" id="KW-0597">Phosphoprotein</keyword>
<evidence type="ECO:0000256" key="1">
    <source>
        <dbReference type="ARBA" id="ARBA00000085"/>
    </source>
</evidence>
<dbReference type="InterPro" id="IPR004358">
    <property type="entry name" value="Sig_transdc_His_kin-like_C"/>
</dbReference>
<dbReference type="PRINTS" id="PR00344">
    <property type="entry name" value="BCTRLSENSOR"/>
</dbReference>
<reference evidence="8 9" key="1">
    <citation type="submission" date="2016-01" db="EMBL/GenBank/DDBJ databases">
        <authorList>
            <person name="Oliw E.H."/>
        </authorList>
    </citation>
    <scope>NUCLEOTIDE SEQUENCE [LARGE SCALE GENOMIC DNA]</scope>
    <source>
        <strain evidence="8 9">DY10</strain>
    </source>
</reference>
<dbReference type="SMART" id="SM00388">
    <property type="entry name" value="HisKA"/>
    <property type="match status" value="1"/>
</dbReference>
<evidence type="ECO:0000313" key="8">
    <source>
        <dbReference type="EMBL" id="AQG80355.1"/>
    </source>
</evidence>
<dbReference type="SUPFAM" id="SSF55785">
    <property type="entry name" value="PYP-like sensor domain (PAS domain)"/>
    <property type="match status" value="1"/>
</dbReference>
<dbReference type="InterPro" id="IPR036890">
    <property type="entry name" value="HATPase_C_sf"/>
</dbReference>